<dbReference type="AlphaFoldDB" id="A0A835GGM1"/>
<dbReference type="SMART" id="SM00451">
    <property type="entry name" value="ZnF_U1"/>
    <property type="match status" value="5"/>
</dbReference>
<organism evidence="3 4">
    <name type="scientific">Spodoptera exigua</name>
    <name type="common">Beet armyworm</name>
    <name type="synonym">Noctua fulgens</name>
    <dbReference type="NCBI Taxonomy" id="7107"/>
    <lineage>
        <taxon>Eukaryota</taxon>
        <taxon>Metazoa</taxon>
        <taxon>Ecdysozoa</taxon>
        <taxon>Arthropoda</taxon>
        <taxon>Hexapoda</taxon>
        <taxon>Insecta</taxon>
        <taxon>Pterygota</taxon>
        <taxon>Neoptera</taxon>
        <taxon>Endopterygota</taxon>
        <taxon>Lepidoptera</taxon>
        <taxon>Glossata</taxon>
        <taxon>Ditrysia</taxon>
        <taxon>Noctuoidea</taxon>
        <taxon>Noctuidae</taxon>
        <taxon>Amphipyrinae</taxon>
        <taxon>Spodoptera</taxon>
    </lineage>
</organism>
<reference evidence="3" key="1">
    <citation type="submission" date="2020-08" db="EMBL/GenBank/DDBJ databases">
        <title>Spodoptera exigua strain:BAW_Kor-Di-RS1 Genome sequencing and assembly.</title>
        <authorList>
            <person name="Kim J."/>
            <person name="Nam H.Y."/>
            <person name="Kwon M."/>
            <person name="Choi J.H."/>
            <person name="Cho S.R."/>
            <person name="Kim G.-H."/>
        </authorList>
    </citation>
    <scope>NUCLEOTIDE SEQUENCE</scope>
    <source>
        <strain evidence="3">BAW_Kor-Di-RS1</strain>
        <tissue evidence="3">Whole-body</tissue>
    </source>
</reference>
<dbReference type="InterPro" id="IPR003604">
    <property type="entry name" value="Matrin/U1-like-C_Znf_C2H2"/>
</dbReference>
<feature type="domain" description="C2H2-type" evidence="2">
    <location>
        <begin position="73"/>
        <end position="95"/>
    </location>
</feature>
<dbReference type="InterPro" id="IPR013087">
    <property type="entry name" value="Znf_C2H2_type"/>
</dbReference>
<feature type="compositionally biased region" description="Polar residues" evidence="1">
    <location>
        <begin position="332"/>
        <end position="343"/>
    </location>
</feature>
<dbReference type="Proteomes" id="UP000648187">
    <property type="component" value="Unassembled WGS sequence"/>
</dbReference>
<dbReference type="GO" id="GO:0008270">
    <property type="term" value="F:zinc ion binding"/>
    <property type="evidence" value="ECO:0007669"/>
    <property type="project" value="InterPro"/>
</dbReference>
<protein>
    <recommendedName>
        <fullName evidence="2">C2H2-type domain-containing protein</fullName>
    </recommendedName>
</protein>
<proteinExistence type="predicted"/>
<dbReference type="GO" id="GO:0003676">
    <property type="term" value="F:nucleic acid binding"/>
    <property type="evidence" value="ECO:0007669"/>
    <property type="project" value="InterPro"/>
</dbReference>
<sequence>MKWIGTTPPTRHIMTTTLNPCLWYIILRLSVTSIFAKNGVLLGKLEHYCLVCDDLLKSDEETLAHIANGLYFCEPCSLTFAVATKVEMHIEEVSHQIAKAGSTSTTPTQWHMIQFIITDDAWNGCLKDTCVLCNIEFEESDLHAHKCLRKHVLNLLTSEVITFLGNTAIYRKIDAKTNHCLTCNKIIGVDLRNHFDGDEHKNAVTHNDENNGGFKADTLTNNGDAIPSPHKKNNSGGDEGHNKVLFGGTVNGDSKKDVERVKDDLKASSAVDENDFYLKNIVTRNYVTDYKGKKWCVLCNCFITNCQPDEHLRSEHHRNLIKLNEGKKENGQKANENSKSNMNAQNNIHMDLVNETDLKNNKKNVPFLSGMKSNGSERTTLFTNPVKMTTSDAKTAKPRTKGMKIQDFANFHGFTHNLADNSYYCHTCDRRLPTKLSELKAHIENKTHIENIKIKTSKTDKKIVTKKPLLDVIEVSEFVQDIEELILIVNNKYWLNAFGFFLIAKFCVKIFCHACNIDLTTDNVLNHLIQDEHRDSVEKCLLITSLEDEFIREIKLDKYHCGYCNIVEEDWDDIVDHVALPEHKSNRLKAEEKLINYGKMTRIREVLTMEDRNRLMLTFLSKINNDKRFK</sequence>
<gene>
    <name evidence="3" type="ORF">HW555_007680</name>
</gene>
<evidence type="ECO:0000313" key="3">
    <source>
        <dbReference type="EMBL" id="KAF9414426.1"/>
    </source>
</evidence>
<feature type="region of interest" description="Disordered" evidence="1">
    <location>
        <begin position="321"/>
        <end position="343"/>
    </location>
</feature>
<dbReference type="PROSITE" id="PS00028">
    <property type="entry name" value="ZINC_FINGER_C2H2_1"/>
    <property type="match status" value="1"/>
</dbReference>
<evidence type="ECO:0000256" key="1">
    <source>
        <dbReference type="SAM" id="MobiDB-lite"/>
    </source>
</evidence>
<dbReference type="SMART" id="SM00355">
    <property type="entry name" value="ZnF_C2H2"/>
    <property type="match status" value="3"/>
</dbReference>
<name>A0A835GGM1_SPOEX</name>
<evidence type="ECO:0000313" key="4">
    <source>
        <dbReference type="Proteomes" id="UP000648187"/>
    </source>
</evidence>
<evidence type="ECO:0000259" key="2">
    <source>
        <dbReference type="PROSITE" id="PS00028"/>
    </source>
</evidence>
<feature type="region of interest" description="Disordered" evidence="1">
    <location>
        <begin position="203"/>
        <end position="244"/>
    </location>
</feature>
<comment type="caution">
    <text evidence="3">The sequence shown here is derived from an EMBL/GenBank/DDBJ whole genome shotgun (WGS) entry which is preliminary data.</text>
</comment>
<dbReference type="EMBL" id="JACKWZ010000134">
    <property type="protein sequence ID" value="KAF9414426.1"/>
    <property type="molecule type" value="Genomic_DNA"/>
</dbReference>
<accession>A0A835GGM1</accession>
<keyword evidence="4" id="KW-1185">Reference proteome</keyword>